<sequence length="171" mass="18650">MKSIILLPLLVAVATAASLYPRNPASTYLLNYPIGYPASYPVQAPFNYGVEARQGGVPLPVLLTQQAVLGLSNFQVQNTVAFWNLVNCLVDSSCPTVTVPPTVTVAAPAAPNRFQTIMQQIMNNPTVSQQNILQNFAQQLSSLLPFPLAPSNSLRRFPVQQYPGSFEEQFL</sequence>
<feature type="chain" id="PRO_5041937591" evidence="1">
    <location>
        <begin position="17"/>
        <end position="171"/>
    </location>
</feature>
<dbReference type="EMBL" id="WJBH02000001">
    <property type="protein sequence ID" value="KAI9565962.1"/>
    <property type="molecule type" value="Genomic_DNA"/>
</dbReference>
<dbReference type="Proteomes" id="UP000820818">
    <property type="component" value="Linkage Group LG1"/>
</dbReference>
<evidence type="ECO:0000313" key="3">
    <source>
        <dbReference type="Proteomes" id="UP000820818"/>
    </source>
</evidence>
<accession>A0AAD5L4Q6</accession>
<keyword evidence="1" id="KW-0732">Signal</keyword>
<dbReference type="AlphaFoldDB" id="A0AAD5L4Q6"/>
<proteinExistence type="predicted"/>
<evidence type="ECO:0000313" key="2">
    <source>
        <dbReference type="EMBL" id="KAI9565962.1"/>
    </source>
</evidence>
<name>A0AAD5L4Q6_9CRUS</name>
<reference evidence="2 3" key="1">
    <citation type="submission" date="2022-05" db="EMBL/GenBank/DDBJ databases">
        <title>A multi-omics perspective on studying reproductive biology in Daphnia sinensis.</title>
        <authorList>
            <person name="Jia J."/>
        </authorList>
    </citation>
    <scope>NUCLEOTIDE SEQUENCE [LARGE SCALE GENOMIC DNA]</scope>
    <source>
        <strain evidence="2 3">WSL</strain>
    </source>
</reference>
<gene>
    <name evidence="2" type="ORF">GHT06_009760</name>
</gene>
<keyword evidence="3" id="KW-1185">Reference proteome</keyword>
<comment type="caution">
    <text evidence="2">The sequence shown here is derived from an EMBL/GenBank/DDBJ whole genome shotgun (WGS) entry which is preliminary data.</text>
</comment>
<feature type="signal peptide" evidence="1">
    <location>
        <begin position="1"/>
        <end position="16"/>
    </location>
</feature>
<organism evidence="2 3">
    <name type="scientific">Daphnia sinensis</name>
    <dbReference type="NCBI Taxonomy" id="1820382"/>
    <lineage>
        <taxon>Eukaryota</taxon>
        <taxon>Metazoa</taxon>
        <taxon>Ecdysozoa</taxon>
        <taxon>Arthropoda</taxon>
        <taxon>Crustacea</taxon>
        <taxon>Branchiopoda</taxon>
        <taxon>Diplostraca</taxon>
        <taxon>Cladocera</taxon>
        <taxon>Anomopoda</taxon>
        <taxon>Daphniidae</taxon>
        <taxon>Daphnia</taxon>
        <taxon>Daphnia similis group</taxon>
    </lineage>
</organism>
<evidence type="ECO:0000256" key="1">
    <source>
        <dbReference type="SAM" id="SignalP"/>
    </source>
</evidence>
<protein>
    <submittedName>
        <fullName evidence="2">Uncharacterized protein</fullName>
    </submittedName>
</protein>